<sequence>VFKGVGGGGSNSDTDGKKKHTCPTFSDNKIFALENTFEQPKYLAGPERAKWAIEMTESQVKANSNVTPAFPFSSADKIPLILWDNNPEWPFDITVDPDSEDWSSDVYVNEYWEDDNDKLSTSSFYLCIKFIKGQI</sequence>
<evidence type="ECO:0000256" key="1">
    <source>
        <dbReference type="ARBA" id="ARBA00004123"/>
    </source>
</evidence>
<dbReference type="CDD" id="cd00086">
    <property type="entry name" value="homeodomain"/>
    <property type="match status" value="1"/>
</dbReference>
<dbReference type="PANTHER" id="PTHR24340">
    <property type="entry name" value="HOMEOBOX PROTEIN NKX"/>
    <property type="match status" value="1"/>
</dbReference>
<dbReference type="InterPro" id="IPR050394">
    <property type="entry name" value="Homeobox_NK-like"/>
</dbReference>
<dbReference type="EMBL" id="LJIJ01007385">
    <property type="protein sequence ID" value="ODM86748.1"/>
    <property type="molecule type" value="Genomic_DNA"/>
</dbReference>
<feature type="compositionally biased region" description="Gly residues" evidence="2">
    <location>
        <begin position="1"/>
        <end position="10"/>
    </location>
</feature>
<comment type="caution">
    <text evidence="3">The sequence shown here is derived from an EMBL/GenBank/DDBJ whole genome shotgun (WGS) entry which is preliminary data.</text>
</comment>
<keyword evidence="3" id="KW-0238">DNA-binding</keyword>
<organism evidence="3 4">
    <name type="scientific">Orchesella cincta</name>
    <name type="common">Springtail</name>
    <name type="synonym">Podura cincta</name>
    <dbReference type="NCBI Taxonomy" id="48709"/>
    <lineage>
        <taxon>Eukaryota</taxon>
        <taxon>Metazoa</taxon>
        <taxon>Ecdysozoa</taxon>
        <taxon>Arthropoda</taxon>
        <taxon>Hexapoda</taxon>
        <taxon>Collembola</taxon>
        <taxon>Entomobryomorpha</taxon>
        <taxon>Entomobryoidea</taxon>
        <taxon>Orchesellidae</taxon>
        <taxon>Orchesellinae</taxon>
        <taxon>Orchesella</taxon>
    </lineage>
</organism>
<dbReference type="GO" id="GO:0000978">
    <property type="term" value="F:RNA polymerase II cis-regulatory region sequence-specific DNA binding"/>
    <property type="evidence" value="ECO:0007669"/>
    <property type="project" value="TreeGrafter"/>
</dbReference>
<protein>
    <submittedName>
        <fullName evidence="3">Homeobox protein Nkx-6.2</fullName>
    </submittedName>
</protein>
<evidence type="ECO:0000256" key="2">
    <source>
        <dbReference type="SAM" id="MobiDB-lite"/>
    </source>
</evidence>
<dbReference type="GO" id="GO:0000981">
    <property type="term" value="F:DNA-binding transcription factor activity, RNA polymerase II-specific"/>
    <property type="evidence" value="ECO:0007669"/>
    <property type="project" value="TreeGrafter"/>
</dbReference>
<evidence type="ECO:0000313" key="4">
    <source>
        <dbReference type="Proteomes" id="UP000094527"/>
    </source>
</evidence>
<feature type="region of interest" description="Disordered" evidence="2">
    <location>
        <begin position="1"/>
        <end position="20"/>
    </location>
</feature>
<dbReference type="InterPro" id="IPR001356">
    <property type="entry name" value="HD"/>
</dbReference>
<dbReference type="Proteomes" id="UP000094527">
    <property type="component" value="Unassembled WGS sequence"/>
</dbReference>
<comment type="subcellular location">
    <subcellularLocation>
        <location evidence="1">Nucleus</location>
    </subcellularLocation>
</comment>
<dbReference type="GO" id="GO:0030154">
    <property type="term" value="P:cell differentiation"/>
    <property type="evidence" value="ECO:0007669"/>
    <property type="project" value="TreeGrafter"/>
</dbReference>
<accession>A0A1D2M1A5</accession>
<gene>
    <name evidence="3" type="ORF">Ocin01_19930</name>
</gene>
<dbReference type="GO" id="GO:0005634">
    <property type="term" value="C:nucleus"/>
    <property type="evidence" value="ECO:0007669"/>
    <property type="project" value="UniProtKB-SubCell"/>
</dbReference>
<keyword evidence="3" id="KW-0371">Homeobox</keyword>
<dbReference type="Gene3D" id="1.10.10.60">
    <property type="entry name" value="Homeodomain-like"/>
    <property type="match status" value="1"/>
</dbReference>
<dbReference type="OrthoDB" id="6159439at2759"/>
<proteinExistence type="predicted"/>
<evidence type="ECO:0000313" key="3">
    <source>
        <dbReference type="EMBL" id="ODM86748.1"/>
    </source>
</evidence>
<dbReference type="PANTHER" id="PTHR24340:SF35">
    <property type="entry name" value="HGTX, ISOFORM C"/>
    <property type="match status" value="1"/>
</dbReference>
<feature type="non-terminal residue" evidence="3">
    <location>
        <position position="1"/>
    </location>
</feature>
<name>A0A1D2M1A5_ORCCI</name>
<dbReference type="AlphaFoldDB" id="A0A1D2M1A5"/>
<keyword evidence="4" id="KW-1185">Reference proteome</keyword>
<reference evidence="3 4" key="1">
    <citation type="journal article" date="2016" name="Genome Biol. Evol.">
        <title>Gene Family Evolution Reflects Adaptation to Soil Environmental Stressors in the Genome of the Collembolan Orchesella cincta.</title>
        <authorList>
            <person name="Faddeeva-Vakhrusheva A."/>
            <person name="Derks M.F."/>
            <person name="Anvar S.Y."/>
            <person name="Agamennone V."/>
            <person name="Suring W."/>
            <person name="Smit S."/>
            <person name="van Straalen N.M."/>
            <person name="Roelofs D."/>
        </authorList>
    </citation>
    <scope>NUCLEOTIDE SEQUENCE [LARGE SCALE GENOMIC DNA]</scope>
    <source>
        <tissue evidence="3">Mixed pool</tissue>
    </source>
</reference>